<accession>A0A176WN43</accession>
<dbReference type="Gene3D" id="3.80.10.10">
    <property type="entry name" value="Ribonuclease Inhibitor"/>
    <property type="match status" value="1"/>
</dbReference>
<dbReference type="Proteomes" id="UP000077202">
    <property type="component" value="Unassembled WGS sequence"/>
</dbReference>
<gene>
    <name evidence="2" type="ORF">AXG93_1921s1010</name>
</gene>
<name>A0A176WN43_MARPO</name>
<reference evidence="2" key="1">
    <citation type="submission" date="2016-03" db="EMBL/GenBank/DDBJ databases">
        <title>Mechanisms controlling the formation of the plant cell surface in tip-growing cells are functionally conserved among land plants.</title>
        <authorList>
            <person name="Honkanen S."/>
            <person name="Jones V.A."/>
            <person name="Morieri G."/>
            <person name="Champion C."/>
            <person name="Hetherington A.J."/>
            <person name="Kelly S."/>
            <person name="Saint-Marcoux D."/>
            <person name="Proust H."/>
            <person name="Prescott H."/>
            <person name="Dolan L."/>
        </authorList>
    </citation>
    <scope>NUCLEOTIDE SEQUENCE [LARGE SCALE GENOMIC DNA]</scope>
    <source>
        <tissue evidence="2">Whole gametophyte</tissue>
    </source>
</reference>
<sequence length="241" mass="26661">MERVEKALTEKQLSALSVGKDFIPETDGLVKDSGSKRRKGGMHLEADFGGEQDCGIDSRGAMSGVESSCGEVEQDLPADSNTPSCSHSMLQERHEEEAALICILPYADLKSLLTLERVSKHMRSEVNDVLLMWRKLEVEPPLSSALTDDILMTLVKRTGGLLKVVRLVGCSRITDDGLFKALPLCPQIEECRNAKDEEQNPNYNFDTNANTYKDQVNALERLKVRENLDVERISISAPTPG</sequence>
<evidence type="ECO:0000256" key="1">
    <source>
        <dbReference type="SAM" id="MobiDB-lite"/>
    </source>
</evidence>
<comment type="caution">
    <text evidence="2">The sequence shown here is derived from an EMBL/GenBank/DDBJ whole genome shotgun (WGS) entry which is preliminary data.</text>
</comment>
<proteinExistence type="predicted"/>
<keyword evidence="3" id="KW-1185">Reference proteome</keyword>
<evidence type="ECO:0000313" key="3">
    <source>
        <dbReference type="Proteomes" id="UP000077202"/>
    </source>
</evidence>
<feature type="region of interest" description="Disordered" evidence="1">
    <location>
        <begin position="57"/>
        <end position="86"/>
    </location>
</feature>
<evidence type="ECO:0000313" key="2">
    <source>
        <dbReference type="EMBL" id="OAE33855.1"/>
    </source>
</evidence>
<evidence type="ECO:0008006" key="4">
    <source>
        <dbReference type="Google" id="ProtNLM"/>
    </source>
</evidence>
<organism evidence="2 3">
    <name type="scientific">Marchantia polymorpha subsp. ruderalis</name>
    <dbReference type="NCBI Taxonomy" id="1480154"/>
    <lineage>
        <taxon>Eukaryota</taxon>
        <taxon>Viridiplantae</taxon>
        <taxon>Streptophyta</taxon>
        <taxon>Embryophyta</taxon>
        <taxon>Marchantiophyta</taxon>
        <taxon>Marchantiopsida</taxon>
        <taxon>Marchantiidae</taxon>
        <taxon>Marchantiales</taxon>
        <taxon>Marchantiaceae</taxon>
        <taxon>Marchantia</taxon>
    </lineage>
</organism>
<protein>
    <recommendedName>
        <fullName evidence="4">F-box domain-containing protein</fullName>
    </recommendedName>
</protein>
<dbReference type="InterPro" id="IPR032675">
    <property type="entry name" value="LRR_dom_sf"/>
</dbReference>
<dbReference type="EMBL" id="LVLJ01000490">
    <property type="protein sequence ID" value="OAE33855.1"/>
    <property type="molecule type" value="Genomic_DNA"/>
</dbReference>
<dbReference type="AlphaFoldDB" id="A0A176WN43"/>